<dbReference type="RefSeq" id="WP_186869605.1">
    <property type="nucleotide sequence ID" value="NZ_JACOOL010000005.1"/>
</dbReference>
<dbReference type="SUPFAM" id="SSF54593">
    <property type="entry name" value="Glyoxalase/Bleomycin resistance protein/Dihydroxybiphenyl dioxygenase"/>
    <property type="match status" value="1"/>
</dbReference>
<keyword evidence="1" id="KW-0175">Coiled coil</keyword>
<feature type="coiled-coil region" evidence="1">
    <location>
        <begin position="3"/>
        <end position="30"/>
    </location>
</feature>
<dbReference type="EMBL" id="JACOOL010000005">
    <property type="protein sequence ID" value="MBC5636893.1"/>
    <property type="molecule type" value="Genomic_DNA"/>
</dbReference>
<dbReference type="InterPro" id="IPR029068">
    <property type="entry name" value="Glyas_Bleomycin-R_OHBP_Dase"/>
</dbReference>
<feature type="domain" description="Glyoxalase/fosfomycin resistance/dioxygenase" evidence="2">
    <location>
        <begin position="201"/>
        <end position="274"/>
    </location>
</feature>
<name>A0A923RIQ9_9BACI</name>
<evidence type="ECO:0000259" key="2">
    <source>
        <dbReference type="Pfam" id="PF00903"/>
    </source>
</evidence>
<protein>
    <submittedName>
        <fullName evidence="3">DUF899 family protein</fullName>
    </submittedName>
</protein>
<proteinExistence type="predicted"/>
<keyword evidence="4" id="KW-1185">Reference proteome</keyword>
<dbReference type="Gene3D" id="3.10.180.10">
    <property type="entry name" value="2,3-Dihydroxybiphenyl 1,2-Dioxygenase, domain 1"/>
    <property type="match status" value="1"/>
</dbReference>
<dbReference type="Proteomes" id="UP000637359">
    <property type="component" value="Unassembled WGS sequence"/>
</dbReference>
<accession>A0A923RIQ9</accession>
<evidence type="ECO:0000313" key="3">
    <source>
        <dbReference type="EMBL" id="MBC5636893.1"/>
    </source>
</evidence>
<dbReference type="Pfam" id="PF00903">
    <property type="entry name" value="Glyoxalase"/>
    <property type="match status" value="1"/>
</dbReference>
<dbReference type="Gene3D" id="3.40.30.10">
    <property type="entry name" value="Glutaredoxin"/>
    <property type="match status" value="1"/>
</dbReference>
<evidence type="ECO:0000313" key="4">
    <source>
        <dbReference type="Proteomes" id="UP000637359"/>
    </source>
</evidence>
<evidence type="ECO:0000256" key="1">
    <source>
        <dbReference type="SAM" id="Coils"/>
    </source>
</evidence>
<organism evidence="3 4">
    <name type="scientific">Ornithinibacillus hominis</name>
    <dbReference type="NCBI Taxonomy" id="2763055"/>
    <lineage>
        <taxon>Bacteria</taxon>
        <taxon>Bacillati</taxon>
        <taxon>Bacillota</taxon>
        <taxon>Bacilli</taxon>
        <taxon>Bacillales</taxon>
        <taxon>Bacillaceae</taxon>
        <taxon>Ornithinibacillus</taxon>
    </lineage>
</organism>
<sequence>METLDLQSEIKALEKEIHEKKIKLMELRKTVPRHEVKDYQFLDSLNRKVSLLELFGEKDELIVIQNMGKSCSYCTMWADGFNGIYHHIIDKAAFVVATPDSPEIQNAYAAERQWQFPMVSTKDTTFKEDLGFVKDGYQYPGVSTFQKDEEGRIYHIADAPFGPGDEFCSVWYLFDLLPSGQKGYHPKRKINKRSNFDLTNNIAIQVNSQPEAIAFYTNVLGMEKVYSSNSETQLTFGGWNFYLEENEENKVFFELAVKDFEKTKELLVSNGCSITKNYNEKSLLMTDPYGLHFHIFEQV</sequence>
<dbReference type="InterPro" id="IPR010296">
    <property type="entry name" value="DUF899_thioredox"/>
</dbReference>
<gene>
    <name evidence="3" type="ORF">H8S33_08695</name>
</gene>
<dbReference type="Pfam" id="PF05988">
    <property type="entry name" value="DUF899"/>
    <property type="match status" value="1"/>
</dbReference>
<dbReference type="InterPro" id="IPR004360">
    <property type="entry name" value="Glyas_Fos-R_dOase_dom"/>
</dbReference>
<dbReference type="InterPro" id="IPR036249">
    <property type="entry name" value="Thioredoxin-like_sf"/>
</dbReference>
<dbReference type="SUPFAM" id="SSF52833">
    <property type="entry name" value="Thioredoxin-like"/>
    <property type="match status" value="1"/>
</dbReference>
<reference evidence="3" key="1">
    <citation type="submission" date="2020-08" db="EMBL/GenBank/DDBJ databases">
        <title>Genome public.</title>
        <authorList>
            <person name="Liu C."/>
            <person name="Sun Q."/>
        </authorList>
    </citation>
    <scope>NUCLEOTIDE SEQUENCE</scope>
    <source>
        <strain evidence="3">BX22</strain>
    </source>
</reference>
<comment type="caution">
    <text evidence="3">The sequence shown here is derived from an EMBL/GenBank/DDBJ whole genome shotgun (WGS) entry which is preliminary data.</text>
</comment>
<dbReference type="AlphaFoldDB" id="A0A923RIQ9"/>